<organism evidence="1 2">
    <name type="scientific">Mycena citricolor</name>
    <dbReference type="NCBI Taxonomy" id="2018698"/>
    <lineage>
        <taxon>Eukaryota</taxon>
        <taxon>Fungi</taxon>
        <taxon>Dikarya</taxon>
        <taxon>Basidiomycota</taxon>
        <taxon>Agaricomycotina</taxon>
        <taxon>Agaricomycetes</taxon>
        <taxon>Agaricomycetidae</taxon>
        <taxon>Agaricales</taxon>
        <taxon>Marasmiineae</taxon>
        <taxon>Mycenaceae</taxon>
        <taxon>Mycena</taxon>
    </lineage>
</organism>
<gene>
    <name evidence="1" type="ORF">MYCIT1_LOCUS34658</name>
</gene>
<evidence type="ECO:0000313" key="2">
    <source>
        <dbReference type="Proteomes" id="UP001295794"/>
    </source>
</evidence>
<dbReference type="AlphaFoldDB" id="A0AAD2HWX1"/>
<keyword evidence="2" id="KW-1185">Reference proteome</keyword>
<reference evidence="1" key="1">
    <citation type="submission" date="2023-11" db="EMBL/GenBank/DDBJ databases">
        <authorList>
            <person name="De Vega J J."/>
            <person name="De Vega J J."/>
        </authorList>
    </citation>
    <scope>NUCLEOTIDE SEQUENCE</scope>
</reference>
<comment type="caution">
    <text evidence="1">The sequence shown here is derived from an EMBL/GenBank/DDBJ whole genome shotgun (WGS) entry which is preliminary data.</text>
</comment>
<proteinExistence type="predicted"/>
<feature type="non-terminal residue" evidence="1">
    <location>
        <position position="1"/>
    </location>
</feature>
<sequence length="96" mass="10878">RAYFGPQTFVWSLGPTRQGKSRWDAKDTSMLARLRCKRSSLRITALRPLHHQSVVDGVFIVSDAQECDAKREALTKSPAFVAAVPRYRDSLVLLFK</sequence>
<feature type="non-terminal residue" evidence="1">
    <location>
        <position position="96"/>
    </location>
</feature>
<evidence type="ECO:0000313" key="1">
    <source>
        <dbReference type="EMBL" id="CAK5282694.1"/>
    </source>
</evidence>
<name>A0AAD2HWX1_9AGAR</name>
<dbReference type="Proteomes" id="UP001295794">
    <property type="component" value="Unassembled WGS sequence"/>
</dbReference>
<protein>
    <submittedName>
        <fullName evidence="1">Uncharacterized protein</fullName>
    </submittedName>
</protein>
<dbReference type="EMBL" id="CAVNYO010000460">
    <property type="protein sequence ID" value="CAK5282694.1"/>
    <property type="molecule type" value="Genomic_DNA"/>
</dbReference>
<accession>A0AAD2HWX1</accession>